<feature type="region of interest" description="Disordered" evidence="1">
    <location>
        <begin position="32"/>
        <end position="70"/>
    </location>
</feature>
<evidence type="ECO:0000313" key="3">
    <source>
        <dbReference type="Proteomes" id="UP000589085"/>
    </source>
</evidence>
<dbReference type="RefSeq" id="WP_182996166.1">
    <property type="nucleotide sequence ID" value="NZ_JABEQJ010000003.1"/>
</dbReference>
<organism evidence="2 3">
    <name type="scientific">Gluconacetobacter sacchari</name>
    <dbReference type="NCBI Taxonomy" id="92759"/>
    <lineage>
        <taxon>Bacteria</taxon>
        <taxon>Pseudomonadati</taxon>
        <taxon>Pseudomonadota</taxon>
        <taxon>Alphaproteobacteria</taxon>
        <taxon>Acetobacterales</taxon>
        <taxon>Acetobacteraceae</taxon>
        <taxon>Gluconacetobacter</taxon>
    </lineage>
</organism>
<feature type="compositionally biased region" description="Basic residues" evidence="1">
    <location>
        <begin position="34"/>
        <end position="50"/>
    </location>
</feature>
<sequence length="70" mass="7390">MSVSSVEEKTAVVRPMAGGSRVRGVAMTPAQIHAAHRSALRQAGRRLRGRSRPDEADAMARPGTPSPCPV</sequence>
<accession>A0A7W4NPQ7</accession>
<dbReference type="EMBL" id="JABEQJ010000003">
    <property type="protein sequence ID" value="MBB2159298.1"/>
    <property type="molecule type" value="Genomic_DNA"/>
</dbReference>
<evidence type="ECO:0000256" key="1">
    <source>
        <dbReference type="SAM" id="MobiDB-lite"/>
    </source>
</evidence>
<name>A0A7W4NPQ7_9PROT</name>
<reference evidence="2 3" key="1">
    <citation type="submission" date="2020-04" db="EMBL/GenBank/DDBJ databases">
        <title>Description of novel Gluconacetobacter.</title>
        <authorList>
            <person name="Sombolestani A."/>
        </authorList>
    </citation>
    <scope>NUCLEOTIDE SEQUENCE [LARGE SCALE GENOMIC DNA]</scope>
    <source>
        <strain evidence="2 3">LMG 19747</strain>
    </source>
</reference>
<gene>
    <name evidence="2" type="ORF">HLH48_03750</name>
</gene>
<protein>
    <submittedName>
        <fullName evidence="2">Uncharacterized protein</fullName>
    </submittedName>
</protein>
<comment type="caution">
    <text evidence="2">The sequence shown here is derived from an EMBL/GenBank/DDBJ whole genome shotgun (WGS) entry which is preliminary data.</text>
</comment>
<evidence type="ECO:0000313" key="2">
    <source>
        <dbReference type="EMBL" id="MBB2159298.1"/>
    </source>
</evidence>
<dbReference type="Proteomes" id="UP000589085">
    <property type="component" value="Unassembled WGS sequence"/>
</dbReference>
<proteinExistence type="predicted"/>
<dbReference type="AlphaFoldDB" id="A0A7W4NPQ7"/>